<protein>
    <submittedName>
        <fullName evidence="1">Uncharacterized protein</fullName>
    </submittedName>
</protein>
<organism evidence="1 2">
    <name type="scientific">Ficus carica</name>
    <name type="common">Common fig</name>
    <dbReference type="NCBI Taxonomy" id="3494"/>
    <lineage>
        <taxon>Eukaryota</taxon>
        <taxon>Viridiplantae</taxon>
        <taxon>Streptophyta</taxon>
        <taxon>Embryophyta</taxon>
        <taxon>Tracheophyta</taxon>
        <taxon>Spermatophyta</taxon>
        <taxon>Magnoliopsida</taxon>
        <taxon>eudicotyledons</taxon>
        <taxon>Gunneridae</taxon>
        <taxon>Pentapetalae</taxon>
        <taxon>rosids</taxon>
        <taxon>fabids</taxon>
        <taxon>Rosales</taxon>
        <taxon>Moraceae</taxon>
        <taxon>Ficeae</taxon>
        <taxon>Ficus</taxon>
    </lineage>
</organism>
<dbReference type="AlphaFoldDB" id="A0AA87YW97"/>
<proteinExistence type="predicted"/>
<gene>
    <name evidence="1" type="ORF">TIFTF001_039750</name>
</gene>
<dbReference type="Proteomes" id="UP001187192">
    <property type="component" value="Unassembled WGS sequence"/>
</dbReference>
<evidence type="ECO:0000313" key="2">
    <source>
        <dbReference type="Proteomes" id="UP001187192"/>
    </source>
</evidence>
<sequence>MLNILTKTLKENKEEISSKPLERIFCPTNPPSRLVNQLETHGKLAGVAAADGTDFMRAGCLAEDTGLTGCWVRIRPEILAGWDCGLRSAGWAGSQICWPARGWSHWLRAKEMREKKRK</sequence>
<reference evidence="1" key="1">
    <citation type="submission" date="2023-07" db="EMBL/GenBank/DDBJ databases">
        <title>draft genome sequence of fig (Ficus carica).</title>
        <authorList>
            <person name="Takahashi T."/>
            <person name="Nishimura K."/>
        </authorList>
    </citation>
    <scope>NUCLEOTIDE SEQUENCE</scope>
</reference>
<accession>A0AA87YW97</accession>
<comment type="caution">
    <text evidence="1">The sequence shown here is derived from an EMBL/GenBank/DDBJ whole genome shotgun (WGS) entry which is preliminary data.</text>
</comment>
<dbReference type="EMBL" id="BTGU01001229">
    <property type="protein sequence ID" value="GMN19230.1"/>
    <property type="molecule type" value="Genomic_DNA"/>
</dbReference>
<keyword evidence="2" id="KW-1185">Reference proteome</keyword>
<evidence type="ECO:0000313" key="1">
    <source>
        <dbReference type="EMBL" id="GMN19230.1"/>
    </source>
</evidence>
<name>A0AA87YW97_FICCA</name>